<dbReference type="InterPro" id="IPR011060">
    <property type="entry name" value="RibuloseP-bd_barrel"/>
</dbReference>
<dbReference type="InterPro" id="IPR001240">
    <property type="entry name" value="PRAI_dom"/>
</dbReference>
<evidence type="ECO:0000256" key="7">
    <source>
        <dbReference type="ARBA" id="ARBA00023141"/>
    </source>
</evidence>
<reference evidence="12" key="1">
    <citation type="journal article" date="2019" name="Int. J. Syst. Evol. Microbiol.">
        <title>The Global Catalogue of Microorganisms (GCM) 10K type strain sequencing project: providing services to taxonomists for standard genome sequencing and annotation.</title>
        <authorList>
            <consortium name="The Broad Institute Genomics Platform"/>
            <consortium name="The Broad Institute Genome Sequencing Center for Infectious Disease"/>
            <person name="Wu L."/>
            <person name="Ma J."/>
        </authorList>
    </citation>
    <scope>NUCLEOTIDE SEQUENCE [LARGE SCALE GENOMIC DNA]</scope>
    <source>
        <strain evidence="12">JCM 18423</strain>
    </source>
</reference>
<sequence>MRTRVKMCGFTRIEDIDAAVQAGADALGFVFYPKSQRYLRPEQARLLAQHVPAFVQTVALFVNPTPAFVQTVIQQMQPDLLQFHGEESVAFCESFAYPYIRAFRVGAPDLDTPTKIVQHCRRYASAKGWLFDSYTSAYGGSGVRFDDDLLEALHAQHRPQDPPLILAGGIRHHNVLAQIQRHHPFAVDVSSAIEDAPGIKNAEKIQQFMRIMNQSPFQQSDE</sequence>
<comment type="caution">
    <text evidence="11">The sequence shown here is derived from an EMBL/GenBank/DDBJ whole genome shotgun (WGS) entry which is preliminary data.</text>
</comment>
<dbReference type="Pfam" id="PF00697">
    <property type="entry name" value="PRAI"/>
    <property type="match status" value="1"/>
</dbReference>
<keyword evidence="5 9" id="KW-0028">Amino-acid biosynthesis</keyword>
<evidence type="ECO:0000313" key="11">
    <source>
        <dbReference type="EMBL" id="GAA5091928.1"/>
    </source>
</evidence>
<evidence type="ECO:0000256" key="9">
    <source>
        <dbReference type="HAMAP-Rule" id="MF_00135"/>
    </source>
</evidence>
<proteinExistence type="inferred from homology"/>
<comment type="similarity">
    <text evidence="9">Belongs to the TrpF family.</text>
</comment>
<comment type="pathway">
    <text evidence="2 9">Amino-acid biosynthesis; L-tryptophan biosynthesis; L-tryptophan from chorismate: step 3/5.</text>
</comment>
<organism evidence="11 12">
    <name type="scientific">Paenalcaligenes hermetiae</name>
    <dbReference type="NCBI Taxonomy" id="1157987"/>
    <lineage>
        <taxon>Bacteria</taxon>
        <taxon>Pseudomonadati</taxon>
        <taxon>Pseudomonadota</taxon>
        <taxon>Betaproteobacteria</taxon>
        <taxon>Burkholderiales</taxon>
        <taxon>Alcaligenaceae</taxon>
        <taxon>Paenalcaligenes</taxon>
    </lineage>
</organism>
<dbReference type="SUPFAM" id="SSF51366">
    <property type="entry name" value="Ribulose-phoshate binding barrel"/>
    <property type="match status" value="1"/>
</dbReference>
<evidence type="ECO:0000256" key="3">
    <source>
        <dbReference type="ARBA" id="ARBA00012572"/>
    </source>
</evidence>
<feature type="domain" description="N-(5'phosphoribosyl) anthranilate isomerase (PRAI)" evidence="10">
    <location>
        <begin position="5"/>
        <end position="209"/>
    </location>
</feature>
<evidence type="ECO:0000256" key="2">
    <source>
        <dbReference type="ARBA" id="ARBA00004664"/>
    </source>
</evidence>
<accession>A0ABP9MAF0</accession>
<name>A0ABP9MAF0_9BURK</name>
<keyword evidence="6 9" id="KW-0822">Tryptophan biosynthesis</keyword>
<dbReference type="CDD" id="cd00405">
    <property type="entry name" value="PRAI"/>
    <property type="match status" value="1"/>
</dbReference>
<gene>
    <name evidence="9" type="primary">trpF</name>
    <name evidence="11" type="ORF">GCM10023337_18460</name>
</gene>
<evidence type="ECO:0000256" key="8">
    <source>
        <dbReference type="ARBA" id="ARBA00023235"/>
    </source>
</evidence>
<dbReference type="RefSeq" id="WP_345371313.1">
    <property type="nucleotide sequence ID" value="NZ_BAABKD010000011.1"/>
</dbReference>
<dbReference type="EC" id="5.3.1.24" evidence="3 9"/>
<keyword evidence="8 9" id="KW-0413">Isomerase</keyword>
<dbReference type="PANTHER" id="PTHR42894:SF1">
    <property type="entry name" value="N-(5'-PHOSPHORIBOSYL)ANTHRANILATE ISOMERASE"/>
    <property type="match status" value="1"/>
</dbReference>
<dbReference type="NCBIfam" id="NF002298">
    <property type="entry name" value="PRK01222.1-4"/>
    <property type="match status" value="1"/>
</dbReference>
<dbReference type="HAMAP" id="MF_00135">
    <property type="entry name" value="PRAI"/>
    <property type="match status" value="1"/>
</dbReference>
<dbReference type="GO" id="GO:0016853">
    <property type="term" value="F:isomerase activity"/>
    <property type="evidence" value="ECO:0007669"/>
    <property type="project" value="UniProtKB-KW"/>
</dbReference>
<dbReference type="EMBL" id="BAABKD010000011">
    <property type="protein sequence ID" value="GAA5091928.1"/>
    <property type="molecule type" value="Genomic_DNA"/>
</dbReference>
<keyword evidence="7 9" id="KW-0057">Aromatic amino acid biosynthesis</keyword>
<dbReference type="Gene3D" id="3.20.20.70">
    <property type="entry name" value="Aldolase class I"/>
    <property type="match status" value="1"/>
</dbReference>
<dbReference type="InterPro" id="IPR044643">
    <property type="entry name" value="TrpF_fam"/>
</dbReference>
<keyword evidence="12" id="KW-1185">Reference proteome</keyword>
<dbReference type="Proteomes" id="UP001500227">
    <property type="component" value="Unassembled WGS sequence"/>
</dbReference>
<evidence type="ECO:0000256" key="1">
    <source>
        <dbReference type="ARBA" id="ARBA00001164"/>
    </source>
</evidence>
<evidence type="ECO:0000259" key="10">
    <source>
        <dbReference type="Pfam" id="PF00697"/>
    </source>
</evidence>
<evidence type="ECO:0000313" key="12">
    <source>
        <dbReference type="Proteomes" id="UP001500227"/>
    </source>
</evidence>
<evidence type="ECO:0000256" key="5">
    <source>
        <dbReference type="ARBA" id="ARBA00022605"/>
    </source>
</evidence>
<dbReference type="PANTHER" id="PTHR42894">
    <property type="entry name" value="N-(5'-PHOSPHORIBOSYL)ANTHRANILATE ISOMERASE"/>
    <property type="match status" value="1"/>
</dbReference>
<protein>
    <recommendedName>
        <fullName evidence="4 9">N-(5'-phosphoribosyl)anthranilate isomerase</fullName>
        <shortName evidence="9">PRAI</shortName>
        <ecNumber evidence="3 9">5.3.1.24</ecNumber>
    </recommendedName>
</protein>
<evidence type="ECO:0000256" key="6">
    <source>
        <dbReference type="ARBA" id="ARBA00022822"/>
    </source>
</evidence>
<comment type="catalytic activity">
    <reaction evidence="1 9">
        <text>N-(5-phospho-beta-D-ribosyl)anthranilate = 1-(2-carboxyphenylamino)-1-deoxy-D-ribulose 5-phosphate</text>
        <dbReference type="Rhea" id="RHEA:21540"/>
        <dbReference type="ChEBI" id="CHEBI:18277"/>
        <dbReference type="ChEBI" id="CHEBI:58613"/>
        <dbReference type="EC" id="5.3.1.24"/>
    </reaction>
</comment>
<evidence type="ECO:0000256" key="4">
    <source>
        <dbReference type="ARBA" id="ARBA00022272"/>
    </source>
</evidence>
<dbReference type="InterPro" id="IPR013785">
    <property type="entry name" value="Aldolase_TIM"/>
</dbReference>